<name>G7V5A6_THELD</name>
<dbReference type="HOGENOM" id="CLU_042088_3_1_0"/>
<dbReference type="FunFam" id="3.40.50.720:FF:000311">
    <property type="entry name" value="Ornithine cyclodeaminase"/>
    <property type="match status" value="1"/>
</dbReference>
<dbReference type="InterPro" id="IPR036291">
    <property type="entry name" value="NAD(P)-bd_dom_sf"/>
</dbReference>
<dbReference type="eggNOG" id="COG2423">
    <property type="taxonomic scope" value="Bacteria"/>
</dbReference>
<dbReference type="EC" id="4.3.1.12" evidence="2"/>
<dbReference type="InterPro" id="IPR023401">
    <property type="entry name" value="ODC_N"/>
</dbReference>
<proteinExistence type="inferred from homology"/>
<sequence length="331" mass="35672">MYSMRVLNGRDVMKVISMADAIEAVERAYRLFARKEAGVFPIIAHEFEPEKKEMDIKSGHLEGAGIYGLKVVGYSSDNPKLRGIPALAGLVIVMSVETGRPLGLVDGMTITNIRTGAAGAVGAKALARPNSEKVLLVGTGAQGRAQIEGLLHVMPAVRMIRVFGRTPSNVEAYVAEMSAKYPHVSFSAVSSQELKDAALNSDIIVTCTPSHKALIKEDYVRPGTHINAIGADFPGKQELEEGILSKALVVGDSREQVVRQGECQTACRKGILRPEDILEIGDVLEGKVQGRTSDEQITVFDSTGMALQDIITAQMALERAEKKDIGMLVQM</sequence>
<gene>
    <name evidence="2" type="ordered locus">Tlie_1157</name>
</gene>
<dbReference type="PIRSF" id="PIRSF001439">
    <property type="entry name" value="CryM"/>
    <property type="match status" value="1"/>
</dbReference>
<dbReference type="SUPFAM" id="SSF51735">
    <property type="entry name" value="NAD(P)-binding Rossmann-fold domains"/>
    <property type="match status" value="1"/>
</dbReference>
<evidence type="ECO:0000313" key="2">
    <source>
        <dbReference type="EMBL" id="AER66889.1"/>
    </source>
</evidence>
<dbReference type="EMBL" id="CP003096">
    <property type="protein sequence ID" value="AER66889.1"/>
    <property type="molecule type" value="Genomic_DNA"/>
</dbReference>
<dbReference type="Proteomes" id="UP000005868">
    <property type="component" value="Chromosome"/>
</dbReference>
<dbReference type="PANTHER" id="PTHR13812:SF19">
    <property type="entry name" value="KETIMINE REDUCTASE MU-CRYSTALLIN"/>
    <property type="match status" value="1"/>
</dbReference>
<dbReference type="PANTHER" id="PTHR13812">
    <property type="entry name" value="KETIMINE REDUCTASE MU-CRYSTALLIN"/>
    <property type="match status" value="1"/>
</dbReference>
<protein>
    <submittedName>
        <fullName evidence="2">Ornithine cyclodeaminase</fullName>
        <ecNumber evidence="2">4.3.1.12</ecNumber>
    </submittedName>
</protein>
<reference evidence="3" key="1">
    <citation type="submission" date="2011-10" db="EMBL/GenBank/DDBJ databases">
        <title>The complete genome of chromosome of Thermovirga lienii DSM 17291.</title>
        <authorList>
            <consortium name="US DOE Joint Genome Institute (JGI-PGF)"/>
            <person name="Lucas S."/>
            <person name="Copeland A."/>
            <person name="Lapidus A."/>
            <person name="Glavina del Rio T."/>
            <person name="Dalin E."/>
            <person name="Tice H."/>
            <person name="Bruce D."/>
            <person name="Goodwin L."/>
            <person name="Pitluck S."/>
            <person name="Peters L."/>
            <person name="Mikhailova N."/>
            <person name="Saunders E."/>
            <person name="Kyrpides N."/>
            <person name="Mavromatis K."/>
            <person name="Ivanova N."/>
            <person name="Last F.I."/>
            <person name="Brettin T."/>
            <person name="Detter J.C."/>
            <person name="Han C."/>
            <person name="Larimer F."/>
            <person name="Land M."/>
            <person name="Hauser L."/>
            <person name="Markowitz V."/>
            <person name="Cheng J.-F."/>
            <person name="Hugenholtz P."/>
            <person name="Woyke T."/>
            <person name="Wu D."/>
            <person name="Spring S."/>
            <person name="Schroeder M."/>
            <person name="Brambilla E.-M."/>
            <person name="Klenk H.-P."/>
            <person name="Eisen J.A."/>
        </authorList>
    </citation>
    <scope>NUCLEOTIDE SEQUENCE [LARGE SCALE GENOMIC DNA]</scope>
    <source>
        <strain evidence="3">ATCC BAA-1197 / DSM 17291 / Cas60314</strain>
    </source>
</reference>
<dbReference type="KEGG" id="tli:Tlie_1157"/>
<evidence type="ECO:0000313" key="3">
    <source>
        <dbReference type="Proteomes" id="UP000005868"/>
    </source>
</evidence>
<dbReference type="STRING" id="580340.Tlie_1157"/>
<dbReference type="Pfam" id="PF02423">
    <property type="entry name" value="OCD_Mu_crystall"/>
    <property type="match status" value="1"/>
</dbReference>
<keyword evidence="2" id="KW-0456">Lyase</keyword>
<evidence type="ECO:0000256" key="1">
    <source>
        <dbReference type="ARBA" id="ARBA00008903"/>
    </source>
</evidence>
<comment type="similarity">
    <text evidence="1">Belongs to the ornithine cyclodeaminase/mu-crystallin family.</text>
</comment>
<reference evidence="2 3" key="2">
    <citation type="journal article" date="2012" name="Stand. Genomic Sci.">
        <title>Genome sequence of the moderately thermophilic, amino-acid-degrading and sulfur-reducing bacterium Thermovirga lienii type strain (Cas60314(T)).</title>
        <authorList>
            <person name="Goker M."/>
            <person name="Saunders E."/>
            <person name="Lapidus A."/>
            <person name="Nolan M."/>
            <person name="Lucas S."/>
            <person name="Hammon N."/>
            <person name="Deshpande S."/>
            <person name="Cheng J.F."/>
            <person name="Han C."/>
            <person name="Tapia R."/>
            <person name="Goodwin L.A."/>
            <person name="Pitluck S."/>
            <person name="Liolios K."/>
            <person name="Mavromatis K."/>
            <person name="Pagani I."/>
            <person name="Ivanova N."/>
            <person name="Mikhailova N."/>
            <person name="Pati A."/>
            <person name="Chen A."/>
            <person name="Palaniappan K."/>
            <person name="Land M."/>
            <person name="Chang Y.J."/>
            <person name="Jeffries C.D."/>
            <person name="Brambilla E.M."/>
            <person name="Rohde M."/>
            <person name="Spring S."/>
            <person name="Detter J.C."/>
            <person name="Woyke T."/>
            <person name="Bristow J."/>
            <person name="Eisen J.A."/>
            <person name="Markowitz V."/>
            <person name="Hugenholtz P."/>
            <person name="Kyrpides N.C."/>
            <person name="Klenk H.P."/>
        </authorList>
    </citation>
    <scope>NUCLEOTIDE SEQUENCE [LARGE SCALE GENOMIC DNA]</scope>
    <source>
        <strain evidence="3">ATCC BAA-1197 / DSM 17291 / Cas60314</strain>
    </source>
</reference>
<dbReference type="GO" id="GO:0008473">
    <property type="term" value="F:ornithine cyclodeaminase activity"/>
    <property type="evidence" value="ECO:0007669"/>
    <property type="project" value="UniProtKB-EC"/>
</dbReference>
<dbReference type="Gene3D" id="3.30.1780.10">
    <property type="entry name" value="ornithine cyclodeaminase, domain 1"/>
    <property type="match status" value="1"/>
</dbReference>
<dbReference type="GO" id="GO:0005737">
    <property type="term" value="C:cytoplasm"/>
    <property type="evidence" value="ECO:0007669"/>
    <property type="project" value="TreeGrafter"/>
</dbReference>
<dbReference type="AlphaFoldDB" id="G7V5A6"/>
<dbReference type="GO" id="GO:0019752">
    <property type="term" value="P:carboxylic acid metabolic process"/>
    <property type="evidence" value="ECO:0007669"/>
    <property type="project" value="UniProtKB-ARBA"/>
</dbReference>
<dbReference type="Gene3D" id="3.40.50.720">
    <property type="entry name" value="NAD(P)-binding Rossmann-like Domain"/>
    <property type="match status" value="1"/>
</dbReference>
<dbReference type="InterPro" id="IPR003462">
    <property type="entry name" value="ODC_Mu_crystall"/>
</dbReference>
<dbReference type="OrthoDB" id="9792005at2"/>
<organism evidence="2 3">
    <name type="scientific">Thermovirga lienii (strain ATCC BAA-1197 / DSM 17291 / Cas60314)</name>
    <dbReference type="NCBI Taxonomy" id="580340"/>
    <lineage>
        <taxon>Bacteria</taxon>
        <taxon>Thermotogati</taxon>
        <taxon>Synergistota</taxon>
        <taxon>Synergistia</taxon>
        <taxon>Synergistales</taxon>
        <taxon>Thermovirgaceae</taxon>
        <taxon>Thermovirga</taxon>
    </lineage>
</organism>
<dbReference type="GO" id="GO:0016491">
    <property type="term" value="F:oxidoreductase activity"/>
    <property type="evidence" value="ECO:0007669"/>
    <property type="project" value="UniProtKB-ARBA"/>
</dbReference>
<keyword evidence="3" id="KW-1185">Reference proteome</keyword>
<accession>G7V5A6</accession>